<evidence type="ECO:0000256" key="6">
    <source>
        <dbReference type="SAM" id="Phobius"/>
    </source>
</evidence>
<keyword evidence="8" id="KW-1185">Reference proteome</keyword>
<evidence type="ECO:0000313" key="7">
    <source>
        <dbReference type="EMBL" id="CAD6184611.1"/>
    </source>
</evidence>
<evidence type="ECO:0000256" key="3">
    <source>
        <dbReference type="ARBA" id="ARBA00022692"/>
    </source>
</evidence>
<dbReference type="Proteomes" id="UP000835052">
    <property type="component" value="Unassembled WGS sequence"/>
</dbReference>
<sequence>MMPDEKNGRVFVVESTRRDDAVRTILLIILLIVFPPAAVAVHANECNVHVFISLLLILLFIVPAYIHGIWYCFIRKPRAVILA</sequence>
<dbReference type="InterPro" id="IPR000612">
    <property type="entry name" value="PMP3"/>
</dbReference>
<dbReference type="PANTHER" id="PTHR21659:SF10">
    <property type="entry name" value="PLASMA MEMBRANE PROTEOLIPID 3-RELATED"/>
    <property type="match status" value="1"/>
</dbReference>
<protein>
    <submittedName>
        <fullName evidence="7">Uncharacterized protein</fullName>
    </submittedName>
</protein>
<dbReference type="GO" id="GO:0016020">
    <property type="term" value="C:membrane"/>
    <property type="evidence" value="ECO:0007669"/>
    <property type="project" value="UniProtKB-SubCell"/>
</dbReference>
<comment type="subcellular location">
    <subcellularLocation>
        <location evidence="1">Membrane</location>
    </subcellularLocation>
</comment>
<keyword evidence="3 6" id="KW-0812">Transmembrane</keyword>
<keyword evidence="5 6" id="KW-0472">Membrane</keyword>
<evidence type="ECO:0000256" key="2">
    <source>
        <dbReference type="ARBA" id="ARBA00009530"/>
    </source>
</evidence>
<comment type="caution">
    <text evidence="7">The sequence shown here is derived from an EMBL/GenBank/DDBJ whole genome shotgun (WGS) entry which is preliminary data.</text>
</comment>
<organism evidence="7 8">
    <name type="scientific">Caenorhabditis auriculariae</name>
    <dbReference type="NCBI Taxonomy" id="2777116"/>
    <lineage>
        <taxon>Eukaryota</taxon>
        <taxon>Metazoa</taxon>
        <taxon>Ecdysozoa</taxon>
        <taxon>Nematoda</taxon>
        <taxon>Chromadorea</taxon>
        <taxon>Rhabditida</taxon>
        <taxon>Rhabditina</taxon>
        <taxon>Rhabditomorpha</taxon>
        <taxon>Rhabditoidea</taxon>
        <taxon>Rhabditidae</taxon>
        <taxon>Peloderinae</taxon>
        <taxon>Caenorhabditis</taxon>
    </lineage>
</organism>
<evidence type="ECO:0000313" key="8">
    <source>
        <dbReference type="Proteomes" id="UP000835052"/>
    </source>
</evidence>
<dbReference type="AlphaFoldDB" id="A0A8S1GP12"/>
<dbReference type="PANTHER" id="PTHR21659">
    <property type="entry name" value="HYDROPHOBIC PROTEIN RCI2 LOW TEMPERATURE AND SALT RESPONSIVE PROTEIN LTI6 -RELATED"/>
    <property type="match status" value="1"/>
</dbReference>
<evidence type="ECO:0000256" key="4">
    <source>
        <dbReference type="ARBA" id="ARBA00022989"/>
    </source>
</evidence>
<proteinExistence type="inferred from homology"/>
<evidence type="ECO:0000256" key="5">
    <source>
        <dbReference type="ARBA" id="ARBA00023136"/>
    </source>
</evidence>
<dbReference type="Pfam" id="PF01679">
    <property type="entry name" value="Pmp3"/>
    <property type="match status" value="1"/>
</dbReference>
<reference evidence="7" key="1">
    <citation type="submission" date="2020-10" db="EMBL/GenBank/DDBJ databases">
        <authorList>
            <person name="Kikuchi T."/>
        </authorList>
    </citation>
    <scope>NUCLEOTIDE SEQUENCE</scope>
    <source>
        <strain evidence="7">NKZ352</strain>
    </source>
</reference>
<comment type="similarity">
    <text evidence="2">Belongs to the UPF0057 (PMP3) family.</text>
</comment>
<gene>
    <name evidence="7" type="ORF">CAUJ_LOCUS530</name>
</gene>
<keyword evidence="4 6" id="KW-1133">Transmembrane helix</keyword>
<dbReference type="EMBL" id="CAJGYM010000001">
    <property type="protein sequence ID" value="CAD6184611.1"/>
    <property type="molecule type" value="Genomic_DNA"/>
</dbReference>
<feature type="transmembrane region" description="Helical" evidence="6">
    <location>
        <begin position="21"/>
        <end position="43"/>
    </location>
</feature>
<feature type="transmembrane region" description="Helical" evidence="6">
    <location>
        <begin position="49"/>
        <end position="73"/>
    </location>
</feature>
<name>A0A8S1GP12_9PELO</name>
<evidence type="ECO:0000256" key="1">
    <source>
        <dbReference type="ARBA" id="ARBA00004370"/>
    </source>
</evidence>
<accession>A0A8S1GP12</accession>